<evidence type="ECO:0000313" key="2">
    <source>
        <dbReference type="WBParaSite" id="jg4579"/>
    </source>
</evidence>
<protein>
    <submittedName>
        <fullName evidence="2">Uncharacterized protein</fullName>
    </submittedName>
</protein>
<dbReference type="Proteomes" id="UP000887574">
    <property type="component" value="Unplaced"/>
</dbReference>
<sequence length="115" mass="13577">MAAFQQVLDDPDIPSERRRQEEVHLLAVSFLNSRQLTAFNTWSTERRKRIKAREQQLHHLSRRARNALKRLALADEGSIEQRHQAQELPVNIQHELRSFARRRLKDNKQQSNSSS</sequence>
<keyword evidence="1" id="KW-1185">Reference proteome</keyword>
<accession>A0A915EC36</accession>
<proteinExistence type="predicted"/>
<organism evidence="1 2">
    <name type="scientific">Ditylenchus dipsaci</name>
    <dbReference type="NCBI Taxonomy" id="166011"/>
    <lineage>
        <taxon>Eukaryota</taxon>
        <taxon>Metazoa</taxon>
        <taxon>Ecdysozoa</taxon>
        <taxon>Nematoda</taxon>
        <taxon>Chromadorea</taxon>
        <taxon>Rhabditida</taxon>
        <taxon>Tylenchina</taxon>
        <taxon>Tylenchomorpha</taxon>
        <taxon>Sphaerularioidea</taxon>
        <taxon>Anguinidae</taxon>
        <taxon>Anguininae</taxon>
        <taxon>Ditylenchus</taxon>
    </lineage>
</organism>
<evidence type="ECO:0000313" key="1">
    <source>
        <dbReference type="Proteomes" id="UP000887574"/>
    </source>
</evidence>
<dbReference type="WBParaSite" id="jg4579">
    <property type="protein sequence ID" value="jg4579"/>
    <property type="gene ID" value="jg4579"/>
</dbReference>
<reference evidence="2" key="1">
    <citation type="submission" date="2022-11" db="UniProtKB">
        <authorList>
            <consortium name="WormBaseParasite"/>
        </authorList>
    </citation>
    <scope>IDENTIFICATION</scope>
</reference>
<name>A0A915EC36_9BILA</name>
<dbReference type="AlphaFoldDB" id="A0A915EC36"/>